<protein>
    <submittedName>
        <fullName evidence="2">Uncharacterized protein</fullName>
    </submittedName>
</protein>
<dbReference type="RefSeq" id="WP_044199285.1">
    <property type="nucleotide sequence ID" value="NZ_JMCB01000031.1"/>
</dbReference>
<dbReference type="GO" id="GO:0003677">
    <property type="term" value="F:DNA binding"/>
    <property type="evidence" value="ECO:0007669"/>
    <property type="project" value="InterPro"/>
</dbReference>
<feature type="region of interest" description="Disordered" evidence="1">
    <location>
        <begin position="87"/>
        <end position="106"/>
    </location>
</feature>
<evidence type="ECO:0000256" key="1">
    <source>
        <dbReference type="SAM" id="MobiDB-lite"/>
    </source>
</evidence>
<dbReference type="EMBL" id="JMCB01000031">
    <property type="protein sequence ID" value="KFE60097.1"/>
    <property type="molecule type" value="Genomic_DNA"/>
</dbReference>
<organism evidence="2 3">
    <name type="scientific">Hyalangium minutum</name>
    <dbReference type="NCBI Taxonomy" id="394096"/>
    <lineage>
        <taxon>Bacteria</taxon>
        <taxon>Pseudomonadati</taxon>
        <taxon>Myxococcota</taxon>
        <taxon>Myxococcia</taxon>
        <taxon>Myxococcales</taxon>
        <taxon>Cystobacterineae</taxon>
        <taxon>Archangiaceae</taxon>
        <taxon>Hyalangium</taxon>
    </lineage>
</organism>
<dbReference type="InterPro" id="IPR011010">
    <property type="entry name" value="DNA_brk_join_enz"/>
</dbReference>
<dbReference type="Proteomes" id="UP000028725">
    <property type="component" value="Unassembled WGS sequence"/>
</dbReference>
<evidence type="ECO:0000313" key="3">
    <source>
        <dbReference type="Proteomes" id="UP000028725"/>
    </source>
</evidence>
<feature type="region of interest" description="Disordered" evidence="1">
    <location>
        <begin position="392"/>
        <end position="415"/>
    </location>
</feature>
<keyword evidence="3" id="KW-1185">Reference proteome</keyword>
<feature type="region of interest" description="Disordered" evidence="1">
    <location>
        <begin position="1"/>
        <end position="65"/>
    </location>
</feature>
<feature type="compositionally biased region" description="Basic and acidic residues" evidence="1">
    <location>
        <begin position="8"/>
        <end position="18"/>
    </location>
</feature>
<name>A0A085VXD4_9BACT</name>
<comment type="caution">
    <text evidence="2">The sequence shown here is derived from an EMBL/GenBank/DDBJ whole genome shotgun (WGS) entry which is preliminary data.</text>
</comment>
<dbReference type="STRING" id="394096.DB31_5968"/>
<feature type="compositionally biased region" description="Low complexity" evidence="1">
    <location>
        <begin position="399"/>
        <end position="415"/>
    </location>
</feature>
<dbReference type="SUPFAM" id="SSF56349">
    <property type="entry name" value="DNA breaking-rejoining enzymes"/>
    <property type="match status" value="1"/>
</dbReference>
<accession>A0A085VXD4</accession>
<gene>
    <name evidence="2" type="ORF">DB31_5968</name>
</gene>
<feature type="compositionally biased region" description="Pro residues" evidence="1">
    <location>
        <begin position="91"/>
        <end position="100"/>
    </location>
</feature>
<evidence type="ECO:0000313" key="2">
    <source>
        <dbReference type="EMBL" id="KFE60097.1"/>
    </source>
</evidence>
<reference evidence="2 3" key="1">
    <citation type="submission" date="2014-04" db="EMBL/GenBank/DDBJ databases">
        <title>Genome assembly of Hyalangium minutum DSM 14724.</title>
        <authorList>
            <person name="Sharma G."/>
            <person name="Subramanian S."/>
        </authorList>
    </citation>
    <scope>NUCLEOTIDE SEQUENCE [LARGE SCALE GENOMIC DNA]</scope>
    <source>
        <strain evidence="2 3">DSM 14724</strain>
    </source>
</reference>
<sequence length="415" mass="47171">MSQYEDDNYGKDAWRLEDPAQLAPLPERRELRPRHSMQPAQPHGVQPYQGGHTAPPHYGHPVQPAQGYGLPGVPYGHGGYLAPGYSGHVPGIPPSQPPGAQPFEGHRAWQGPVYQEPTFFELAEWYQHRARTTGIARRTMLSEDGYIRAALEWLRSRGIDRPTTADWKEYLDYRMSPECSMLDGQAGRVTPRTAESHRHVLGKVYRRCRDIPSPAWWHVPNPLDTHVLPRCYAGGRDVPRSLREPFITYPRLQMAMPDVVAKAFISVMRWHGLRVQEALAIPLPGSQADASMGGRVLDLLTGSLRIERQRTRDNPRHERLKTEFSRANLKLAPEPARLLHAALMERQKELADPGTHWRRRTGECARNYLFPYYRVDLARLMEIHRISSPIPVEGRRSSRAAGQGRASVSRSLEEE</sequence>
<dbReference type="AlphaFoldDB" id="A0A085VXD4"/>
<proteinExistence type="predicted"/>